<proteinExistence type="predicted"/>
<dbReference type="InterPro" id="IPR003661">
    <property type="entry name" value="HisK_dim/P_dom"/>
</dbReference>
<dbReference type="AlphaFoldDB" id="A0A5C5YD26"/>
<dbReference type="Pfam" id="PF02518">
    <property type="entry name" value="HATPase_c"/>
    <property type="match status" value="1"/>
</dbReference>
<dbReference type="PROSITE" id="PS50109">
    <property type="entry name" value="HIS_KIN"/>
    <property type="match status" value="1"/>
</dbReference>
<evidence type="ECO:0000256" key="6">
    <source>
        <dbReference type="ARBA" id="ARBA00022741"/>
    </source>
</evidence>
<feature type="domain" description="HAMP" evidence="12">
    <location>
        <begin position="319"/>
        <end position="372"/>
    </location>
</feature>
<evidence type="ECO:0000259" key="11">
    <source>
        <dbReference type="PROSITE" id="PS50109"/>
    </source>
</evidence>
<gene>
    <name evidence="13" type="primary">zraS_4</name>
    <name evidence="13" type="ORF">Pla123a_39430</name>
</gene>
<evidence type="ECO:0000256" key="8">
    <source>
        <dbReference type="ARBA" id="ARBA00022840"/>
    </source>
</evidence>
<dbReference type="SUPFAM" id="SSF55874">
    <property type="entry name" value="ATPase domain of HSP90 chaperone/DNA topoisomerase II/histidine kinase"/>
    <property type="match status" value="1"/>
</dbReference>
<keyword evidence="8" id="KW-0067">ATP-binding</keyword>
<feature type="transmembrane region" description="Helical" evidence="10">
    <location>
        <begin position="20"/>
        <end position="40"/>
    </location>
</feature>
<dbReference type="Gene3D" id="6.10.340.10">
    <property type="match status" value="1"/>
</dbReference>
<dbReference type="Gene3D" id="1.10.287.130">
    <property type="match status" value="1"/>
</dbReference>
<evidence type="ECO:0000256" key="4">
    <source>
        <dbReference type="ARBA" id="ARBA00022553"/>
    </source>
</evidence>
<keyword evidence="5 13" id="KW-0808">Transferase</keyword>
<dbReference type="InterPro" id="IPR004358">
    <property type="entry name" value="Sig_transdc_His_kin-like_C"/>
</dbReference>
<feature type="domain" description="Histidine kinase" evidence="11">
    <location>
        <begin position="402"/>
        <end position="655"/>
    </location>
</feature>
<dbReference type="PROSITE" id="PS50885">
    <property type="entry name" value="HAMP"/>
    <property type="match status" value="1"/>
</dbReference>
<dbReference type="InterPro" id="IPR036890">
    <property type="entry name" value="HATPase_C_sf"/>
</dbReference>
<dbReference type="InterPro" id="IPR005467">
    <property type="entry name" value="His_kinase_dom"/>
</dbReference>
<evidence type="ECO:0000313" key="13">
    <source>
        <dbReference type="EMBL" id="TWT73606.1"/>
    </source>
</evidence>
<evidence type="ECO:0000313" key="14">
    <source>
        <dbReference type="Proteomes" id="UP000318478"/>
    </source>
</evidence>
<evidence type="ECO:0000256" key="10">
    <source>
        <dbReference type="SAM" id="Phobius"/>
    </source>
</evidence>
<dbReference type="SUPFAM" id="SSF158472">
    <property type="entry name" value="HAMP domain-like"/>
    <property type="match status" value="1"/>
</dbReference>
<keyword evidence="9" id="KW-0902">Two-component regulatory system</keyword>
<evidence type="ECO:0000256" key="1">
    <source>
        <dbReference type="ARBA" id="ARBA00000085"/>
    </source>
</evidence>
<evidence type="ECO:0000256" key="5">
    <source>
        <dbReference type="ARBA" id="ARBA00022679"/>
    </source>
</evidence>
<dbReference type="GO" id="GO:0000155">
    <property type="term" value="F:phosphorelay sensor kinase activity"/>
    <property type="evidence" value="ECO:0007669"/>
    <property type="project" value="InterPro"/>
</dbReference>
<dbReference type="SMART" id="SM00387">
    <property type="entry name" value="HATPase_c"/>
    <property type="match status" value="1"/>
</dbReference>
<evidence type="ECO:0000256" key="9">
    <source>
        <dbReference type="ARBA" id="ARBA00023012"/>
    </source>
</evidence>
<reference evidence="13 14" key="1">
    <citation type="submission" date="2019-02" db="EMBL/GenBank/DDBJ databases">
        <title>Deep-cultivation of Planctomycetes and their phenomic and genomic characterization uncovers novel biology.</title>
        <authorList>
            <person name="Wiegand S."/>
            <person name="Jogler M."/>
            <person name="Boedeker C."/>
            <person name="Pinto D."/>
            <person name="Vollmers J."/>
            <person name="Rivas-Marin E."/>
            <person name="Kohn T."/>
            <person name="Peeters S.H."/>
            <person name="Heuer A."/>
            <person name="Rast P."/>
            <person name="Oberbeckmann S."/>
            <person name="Bunk B."/>
            <person name="Jeske O."/>
            <person name="Meyerdierks A."/>
            <person name="Storesund J.E."/>
            <person name="Kallscheuer N."/>
            <person name="Luecker S."/>
            <person name="Lage O.M."/>
            <person name="Pohl T."/>
            <person name="Merkel B.J."/>
            <person name="Hornburger P."/>
            <person name="Mueller R.-W."/>
            <person name="Bruemmer F."/>
            <person name="Labrenz M."/>
            <person name="Spormann A.M."/>
            <person name="Op Den Camp H."/>
            <person name="Overmann J."/>
            <person name="Amann R."/>
            <person name="Jetten M.S.M."/>
            <person name="Mascher T."/>
            <person name="Medema M.H."/>
            <person name="Devos D.P."/>
            <person name="Kaster A.-K."/>
            <person name="Ovreas L."/>
            <person name="Rohde M."/>
            <person name="Galperin M.Y."/>
            <person name="Jogler C."/>
        </authorList>
    </citation>
    <scope>NUCLEOTIDE SEQUENCE [LARGE SCALE GENOMIC DNA]</scope>
    <source>
        <strain evidence="13 14">Pla123a</strain>
    </source>
</reference>
<dbReference type="InterPro" id="IPR003660">
    <property type="entry name" value="HAMP_dom"/>
</dbReference>
<organism evidence="13 14">
    <name type="scientific">Posidoniimonas polymericola</name>
    <dbReference type="NCBI Taxonomy" id="2528002"/>
    <lineage>
        <taxon>Bacteria</taxon>
        <taxon>Pseudomonadati</taxon>
        <taxon>Planctomycetota</taxon>
        <taxon>Planctomycetia</taxon>
        <taxon>Pirellulales</taxon>
        <taxon>Lacipirellulaceae</taxon>
        <taxon>Posidoniimonas</taxon>
    </lineage>
</organism>
<accession>A0A5C5YD26</accession>
<keyword evidence="14" id="KW-1185">Reference proteome</keyword>
<dbReference type="GO" id="GO:0005524">
    <property type="term" value="F:ATP binding"/>
    <property type="evidence" value="ECO:0007669"/>
    <property type="project" value="UniProtKB-KW"/>
</dbReference>
<dbReference type="CDD" id="cd00082">
    <property type="entry name" value="HisKA"/>
    <property type="match status" value="1"/>
</dbReference>
<keyword evidence="4" id="KW-0597">Phosphoprotein</keyword>
<dbReference type="InterPro" id="IPR032255">
    <property type="entry name" value="HBM"/>
</dbReference>
<dbReference type="PRINTS" id="PR00344">
    <property type="entry name" value="BCTRLSENSOR"/>
</dbReference>
<name>A0A5C5YD26_9BACT</name>
<dbReference type="GO" id="GO:0016020">
    <property type="term" value="C:membrane"/>
    <property type="evidence" value="ECO:0007669"/>
    <property type="project" value="UniProtKB-SubCell"/>
</dbReference>
<dbReference type="EC" id="2.7.13.3" evidence="3"/>
<dbReference type="Gene3D" id="3.30.565.10">
    <property type="entry name" value="Histidine kinase-like ATPase, C-terminal domain"/>
    <property type="match status" value="1"/>
</dbReference>
<keyword evidence="7" id="KW-0418">Kinase</keyword>
<dbReference type="InterPro" id="IPR003594">
    <property type="entry name" value="HATPase_dom"/>
</dbReference>
<evidence type="ECO:0000256" key="3">
    <source>
        <dbReference type="ARBA" id="ARBA00012438"/>
    </source>
</evidence>
<dbReference type="Proteomes" id="UP000318478">
    <property type="component" value="Unassembled WGS sequence"/>
</dbReference>
<comment type="catalytic activity">
    <reaction evidence="1">
        <text>ATP + protein L-histidine = ADP + protein N-phospho-L-histidine.</text>
        <dbReference type="EC" id="2.7.13.3"/>
    </reaction>
</comment>
<dbReference type="PANTHER" id="PTHR43065">
    <property type="entry name" value="SENSOR HISTIDINE KINASE"/>
    <property type="match status" value="1"/>
</dbReference>
<dbReference type="OrthoDB" id="229369at2"/>
<protein>
    <recommendedName>
        <fullName evidence="3">histidine kinase</fullName>
        <ecNumber evidence="3">2.7.13.3</ecNumber>
    </recommendedName>
</protein>
<evidence type="ECO:0000259" key="12">
    <source>
        <dbReference type="PROSITE" id="PS50885"/>
    </source>
</evidence>
<evidence type="ECO:0000256" key="7">
    <source>
        <dbReference type="ARBA" id="ARBA00022777"/>
    </source>
</evidence>
<keyword evidence="10" id="KW-1133">Transmembrane helix</keyword>
<dbReference type="EMBL" id="SJPO01000010">
    <property type="protein sequence ID" value="TWT73606.1"/>
    <property type="molecule type" value="Genomic_DNA"/>
</dbReference>
<comment type="caution">
    <text evidence="13">The sequence shown here is derived from an EMBL/GenBank/DDBJ whole genome shotgun (WGS) entry which is preliminary data.</text>
</comment>
<comment type="subcellular location">
    <subcellularLocation>
        <location evidence="2">Membrane</location>
    </subcellularLocation>
</comment>
<keyword evidence="10" id="KW-0812">Transmembrane</keyword>
<dbReference type="SUPFAM" id="SSF47384">
    <property type="entry name" value="Homodimeric domain of signal transducing histidine kinase"/>
    <property type="match status" value="1"/>
</dbReference>
<keyword evidence="10" id="KW-0472">Membrane</keyword>
<evidence type="ECO:0000256" key="2">
    <source>
        <dbReference type="ARBA" id="ARBA00004370"/>
    </source>
</evidence>
<dbReference type="InterPro" id="IPR036097">
    <property type="entry name" value="HisK_dim/P_sf"/>
</dbReference>
<keyword evidence="6" id="KW-0547">Nucleotide-binding</keyword>
<dbReference type="SMART" id="SM01358">
    <property type="entry name" value="HBM"/>
    <property type="match status" value="1"/>
</dbReference>
<dbReference type="RefSeq" id="WP_146590088.1">
    <property type="nucleotide sequence ID" value="NZ_SJPO01000010.1"/>
</dbReference>
<sequence>MNTDSQNTGMAMSVSAKIGIGFAIVLLLHLSIVVVGHYGLQQAEENRITHERLRSRVESLYQLDHTVGELQRNVLLYAFSGYQGTEQRVVALQNQLYTLLEAAENNAGEDEIGASVLASMRRRLDTHRHIYESVVTDRAHRRTLVDDRLRGLADQIRGALANPTRDSVNDAEVRRAESLFLSAQIKMMQFVHSPDSARVHGAKQDLADCRRVLGALASAGLTADDPGARALSLLDVFETEFLRMVQVTRGYLHLVNVVLAGEAQEFLRLADDARLRSSARADELSARMAAESGSFRRANNLFSAITIALGLLASYLIGRNVAPPLNAITTTLDKLAKGIKCKHIPGLGRRDELGRLAAAAQVFKDKAEQTESLLVEVTHMKELERQLAHSQKLESVGQLAAGIAHEINTPLQCVTNNIQYLKRACDGMLEVVGSCETLLASDGPNEEEARRLRAMLDDRARSMARTEIPEAVVEASDAVGRVVEIVHAMRCMSHPGTAELKPVDLNSVVQNSVKISRNHWKEQAEVSLDLEDGLPQPLAQSSELSQVILNLLVNAADAIGETRGQRDPLGKITVTTRSVCRHVVVEVSDTGAGIPDELKQRVFDPFFTTKEVGKGSGQGLALAYNVVVKRLQGTLGVESREGEGAKFTIRIPIASHQDDPDPGWVVEPAANA</sequence>
<dbReference type="PANTHER" id="PTHR43065:SF46">
    <property type="entry name" value="C4-DICARBOXYLATE TRANSPORT SENSOR PROTEIN DCTB"/>
    <property type="match status" value="1"/>
</dbReference>